<protein>
    <submittedName>
        <fullName evidence="1">Uncharacterized protein</fullName>
    </submittedName>
</protein>
<keyword evidence="2" id="KW-1185">Reference proteome</keyword>
<organism evidence="1 2">
    <name type="scientific">Rhynchospora breviuscula</name>
    <dbReference type="NCBI Taxonomy" id="2022672"/>
    <lineage>
        <taxon>Eukaryota</taxon>
        <taxon>Viridiplantae</taxon>
        <taxon>Streptophyta</taxon>
        <taxon>Embryophyta</taxon>
        <taxon>Tracheophyta</taxon>
        <taxon>Spermatophyta</taxon>
        <taxon>Magnoliopsida</taxon>
        <taxon>Liliopsida</taxon>
        <taxon>Poales</taxon>
        <taxon>Cyperaceae</taxon>
        <taxon>Cyperoideae</taxon>
        <taxon>Rhynchosporeae</taxon>
        <taxon>Rhynchospora</taxon>
    </lineage>
</organism>
<comment type="caution">
    <text evidence="1">The sequence shown here is derived from an EMBL/GenBank/DDBJ whole genome shotgun (WGS) entry which is preliminary data.</text>
</comment>
<proteinExistence type="predicted"/>
<evidence type="ECO:0000313" key="2">
    <source>
        <dbReference type="Proteomes" id="UP001151287"/>
    </source>
</evidence>
<dbReference type="OrthoDB" id="1908857at2759"/>
<accession>A0A9Q0CMB6</accession>
<dbReference type="Proteomes" id="UP001151287">
    <property type="component" value="Unassembled WGS sequence"/>
</dbReference>
<reference evidence="1" key="1">
    <citation type="journal article" date="2022" name="Cell">
        <title>Repeat-based holocentromeres influence genome architecture and karyotype evolution.</title>
        <authorList>
            <person name="Hofstatter P.G."/>
            <person name="Thangavel G."/>
            <person name="Lux T."/>
            <person name="Neumann P."/>
            <person name="Vondrak T."/>
            <person name="Novak P."/>
            <person name="Zhang M."/>
            <person name="Costa L."/>
            <person name="Castellani M."/>
            <person name="Scott A."/>
            <person name="Toegelov H."/>
            <person name="Fuchs J."/>
            <person name="Mata-Sucre Y."/>
            <person name="Dias Y."/>
            <person name="Vanzela A.L.L."/>
            <person name="Huettel B."/>
            <person name="Almeida C.C.S."/>
            <person name="Simkova H."/>
            <person name="Souza G."/>
            <person name="Pedrosa-Harand A."/>
            <person name="Macas J."/>
            <person name="Mayer K.F.X."/>
            <person name="Houben A."/>
            <person name="Marques A."/>
        </authorList>
    </citation>
    <scope>NUCLEOTIDE SEQUENCE</scope>
    <source>
        <strain evidence="1">RhyBre1mFocal</strain>
    </source>
</reference>
<evidence type="ECO:0000313" key="1">
    <source>
        <dbReference type="EMBL" id="KAJ1696541.1"/>
    </source>
</evidence>
<dbReference type="PANTHER" id="PTHR36020:SF1">
    <property type="entry name" value="TRANSMEMBRANE PROTEIN"/>
    <property type="match status" value="1"/>
</dbReference>
<name>A0A9Q0CMB6_9POAL</name>
<dbReference type="PANTHER" id="PTHR36020">
    <property type="entry name" value="TRANSMEMBRANE PROTEIN"/>
    <property type="match status" value="1"/>
</dbReference>
<gene>
    <name evidence="1" type="ORF">LUZ63_005053</name>
</gene>
<dbReference type="EMBL" id="JAMQYH010000002">
    <property type="protein sequence ID" value="KAJ1696541.1"/>
    <property type="molecule type" value="Genomic_DNA"/>
</dbReference>
<sequence>MALSFFSPLQNLWPFSLFSKHDDLTISNQLIQRLSIPDQTKQFVFAFREPGSQAVIYILAVENLSEQSAIDSVHLIKEVQPKAVIAQIAPSALSEIQTEERCLNGGENNTVPTSSFGVLKKCFTDKLKKDVYEKIASSQVLQEIFGIGFYGHFLAAKEAAEEVNSEFLLLESPYDNACTGTGDSDSTTEGEVSGQNSGLHLQANSLVAGGVTSTINPNFQRLRITDALQSQMVKSLIPSLQASLSLKFSASDKKSDKLEPVDSFEAPPFAQVVYPLLADLYTIFAEIPSIKKALVSSQKMLECIHKGHPISSEQLSDVYTFRVAIEGLRIALANAAKSPPDKMDTSSSAKLEFSQLPSDEKCHVLFAQALKSQSKKFGSVVALVDAGSLRGIRRHWNTPLPSELEDVSAICFMQYTNKGEAGTDEDNFTESIERKKKLSDKPMVAVGAGATAIIGASSLSKAIQASTLFKISSYKVPWVLKHGLAQLQRKTLLGLGKPLIPSNLSGLKFAVSAEKIRVVTHSVITSIERTSLLAMRTAFYEIMQKRRARSVRIMPWVTFGFSMSMCCGLLVYGDGIECVAESAPAVPSIASLGRGLQSLKFASMEVRQTSGSKIQEALQSFMHNLKQRMRGR</sequence>
<dbReference type="AlphaFoldDB" id="A0A9Q0CMB6"/>